<dbReference type="Gene3D" id="3.40.50.2000">
    <property type="entry name" value="Glycogen Phosphorylase B"/>
    <property type="match status" value="2"/>
</dbReference>
<evidence type="ECO:0000313" key="7">
    <source>
        <dbReference type="Proteomes" id="UP000176273"/>
    </source>
</evidence>
<dbReference type="GO" id="GO:0008761">
    <property type="term" value="F:UDP-N-acetylglucosamine 2-epimerase activity"/>
    <property type="evidence" value="ECO:0007669"/>
    <property type="project" value="UniProtKB-EC"/>
</dbReference>
<dbReference type="SUPFAM" id="SSF53756">
    <property type="entry name" value="UDP-Glycosyltransferase/glycogen phosphorylase"/>
    <property type="match status" value="1"/>
</dbReference>
<evidence type="ECO:0000256" key="4">
    <source>
        <dbReference type="RuleBase" id="RU003513"/>
    </source>
</evidence>
<evidence type="ECO:0000256" key="2">
    <source>
        <dbReference type="ARBA" id="ARBA00038209"/>
    </source>
</evidence>
<evidence type="ECO:0000259" key="5">
    <source>
        <dbReference type="Pfam" id="PF02350"/>
    </source>
</evidence>
<dbReference type="PANTHER" id="PTHR43174:SF2">
    <property type="entry name" value="UDP-N-ACETYLGLUCOSAMINE 2-EPIMERASE"/>
    <property type="match status" value="1"/>
</dbReference>
<dbReference type="AlphaFoldDB" id="A0A1F6BII8"/>
<reference evidence="6 7" key="1">
    <citation type="journal article" date="2016" name="Nat. Commun.">
        <title>Thousands of microbial genomes shed light on interconnected biogeochemical processes in an aquifer system.</title>
        <authorList>
            <person name="Anantharaman K."/>
            <person name="Brown C.T."/>
            <person name="Hug L.A."/>
            <person name="Sharon I."/>
            <person name="Castelle C.J."/>
            <person name="Probst A.J."/>
            <person name="Thomas B.C."/>
            <person name="Singh A."/>
            <person name="Wilkins M.J."/>
            <person name="Karaoz U."/>
            <person name="Brodie E.L."/>
            <person name="Williams K.H."/>
            <person name="Hubbard S.S."/>
            <person name="Banfield J.F."/>
        </authorList>
    </citation>
    <scope>NUCLEOTIDE SEQUENCE [LARGE SCALE GENOMIC DNA]</scope>
</reference>
<gene>
    <name evidence="6" type="ORF">A2110_00140</name>
</gene>
<dbReference type="CDD" id="cd03786">
    <property type="entry name" value="GTB_UDP-GlcNAc_2-Epimerase"/>
    <property type="match status" value="1"/>
</dbReference>
<sequence>MQTPKVLVVFGTRPEAIKLSPLVAELKKRSDLETMVCLLRQQPRLAAQSLAQFGVEPEADIAFPFGNAGLFSNSLFKRIVSGFKILWGLFRFFRLVRKERPNLIVIQGDTSTALFTALLAYHLKIRVAHVEAGLRTHDKYAPFPEEMNRRLISAIADIHFASTEAAKENLLREGIDGSSIFVTGNTVMDAVRLIAERQENAEAEKLLDEFFRKTYNIDLSRTNGKMVFFTTHRRESFGKEMENIMRAVKALVDEHEDVFVVYPMHPNPNVIKTAHAVFRDSQRIRFIDSVRYDRYLFLLKKAHFIITDSGGLQEEISYFGTPTIVARNVTERSEGLSGGNLLLAGTDTERILEYALRLLRDHEFHASVSKKHAAFGDGHAAERIAKKIAEVLG</sequence>
<keyword evidence="1 4" id="KW-0413">Isomerase</keyword>
<protein>
    <recommendedName>
        <fullName evidence="3">UDP-N-acetylglucosamine 2-epimerase (non-hydrolyzing)</fullName>
        <ecNumber evidence="3">5.1.3.14</ecNumber>
    </recommendedName>
</protein>
<dbReference type="PANTHER" id="PTHR43174">
    <property type="entry name" value="UDP-N-ACETYLGLUCOSAMINE 2-EPIMERASE"/>
    <property type="match status" value="1"/>
</dbReference>
<dbReference type="STRING" id="1798468.A2110_00140"/>
<feature type="domain" description="UDP-N-acetylglucosamine 2-epimerase" evidence="5">
    <location>
        <begin position="25"/>
        <end position="388"/>
    </location>
</feature>
<dbReference type="EMBL" id="MFKH01000017">
    <property type="protein sequence ID" value="OGG36734.1"/>
    <property type="molecule type" value="Genomic_DNA"/>
</dbReference>
<dbReference type="Pfam" id="PF02350">
    <property type="entry name" value="Epimerase_2"/>
    <property type="match status" value="1"/>
</dbReference>
<dbReference type="InterPro" id="IPR029767">
    <property type="entry name" value="WecB-like"/>
</dbReference>
<dbReference type="EC" id="5.1.3.14" evidence="3"/>
<evidence type="ECO:0000256" key="3">
    <source>
        <dbReference type="ARBA" id="ARBA00038858"/>
    </source>
</evidence>
<name>A0A1F6BII8_9BACT</name>
<evidence type="ECO:0000256" key="1">
    <source>
        <dbReference type="ARBA" id="ARBA00023235"/>
    </source>
</evidence>
<dbReference type="NCBIfam" id="TIGR00236">
    <property type="entry name" value="wecB"/>
    <property type="match status" value="1"/>
</dbReference>
<proteinExistence type="inferred from homology"/>
<evidence type="ECO:0000313" key="6">
    <source>
        <dbReference type="EMBL" id="OGG36734.1"/>
    </source>
</evidence>
<dbReference type="InterPro" id="IPR003331">
    <property type="entry name" value="UDP_GlcNAc_Epimerase_2_dom"/>
</dbReference>
<comment type="caution">
    <text evidence="6">The sequence shown here is derived from an EMBL/GenBank/DDBJ whole genome shotgun (WGS) entry which is preliminary data.</text>
</comment>
<dbReference type="Proteomes" id="UP000176273">
    <property type="component" value="Unassembled WGS sequence"/>
</dbReference>
<comment type="similarity">
    <text evidence="2 4">Belongs to the UDP-N-acetylglucosamine 2-epimerase family.</text>
</comment>
<accession>A0A1F6BII8</accession>
<organism evidence="6 7">
    <name type="scientific">Candidatus Jorgensenbacteria bacterium GWA1_54_12</name>
    <dbReference type="NCBI Taxonomy" id="1798468"/>
    <lineage>
        <taxon>Bacteria</taxon>
        <taxon>Candidatus Joergenseniibacteriota</taxon>
    </lineage>
</organism>